<evidence type="ECO:0000313" key="2">
    <source>
        <dbReference type="Proteomes" id="UP000309992"/>
    </source>
</evidence>
<protein>
    <submittedName>
        <fullName evidence="1">Uncharacterized protein</fullName>
    </submittedName>
</protein>
<dbReference type="EMBL" id="SWMS01000018">
    <property type="protein sequence ID" value="TKG65290.1"/>
    <property type="molecule type" value="Genomic_DNA"/>
</dbReference>
<reference evidence="1 2" key="1">
    <citation type="journal article" date="2015" name="Antonie Van Leeuwenhoek">
        <title>Prauserella endophytica sp. nov., an endophytic actinobacterium isolated from Tamarix taklamakanensis.</title>
        <authorList>
            <person name="Liu J.M."/>
            <person name="Habden X."/>
            <person name="Guo L."/>
            <person name="Tuo L."/>
            <person name="Jiang Z.K."/>
            <person name="Liu S.W."/>
            <person name="Liu X.F."/>
            <person name="Chen L."/>
            <person name="Li R.F."/>
            <person name="Zhang Y.Q."/>
            <person name="Sun C.H."/>
        </authorList>
    </citation>
    <scope>NUCLEOTIDE SEQUENCE [LARGE SCALE GENOMIC DNA]</scope>
    <source>
        <strain evidence="1 2">CGMCC 4.7182</strain>
    </source>
</reference>
<evidence type="ECO:0000313" key="1">
    <source>
        <dbReference type="EMBL" id="TKG65290.1"/>
    </source>
</evidence>
<proteinExistence type="predicted"/>
<organism evidence="1 2">
    <name type="scientific">Prauserella endophytica</name>
    <dbReference type="NCBI Taxonomy" id="1592324"/>
    <lineage>
        <taxon>Bacteria</taxon>
        <taxon>Bacillati</taxon>
        <taxon>Actinomycetota</taxon>
        <taxon>Actinomycetes</taxon>
        <taxon>Pseudonocardiales</taxon>
        <taxon>Pseudonocardiaceae</taxon>
        <taxon>Prauserella</taxon>
        <taxon>Prauserella coralliicola group</taxon>
    </lineage>
</organism>
<sequence length="188" mass="20570">MLSVVVQELALDGWRVVSPSRRYVPLPATDDAADGAARPPRWSRGLRKDRVGAGKAIWVEAHWDRPRELAHKAEKALTAPAELLVVWVHESYRRSVLGAVEPLLTATAPFVEVRSLADLAVVPDDPEPVLFGHPTQQVLLGSVSELAAPRPLGHDEIGRGVLYAVERALEGRPSSLHQLGERRPVHGH</sequence>
<accession>A0ABY2RYE4</accession>
<keyword evidence="2" id="KW-1185">Reference proteome</keyword>
<gene>
    <name evidence="1" type="ORF">FCN18_27310</name>
</gene>
<name>A0ABY2RYE4_9PSEU</name>
<dbReference type="Proteomes" id="UP000309992">
    <property type="component" value="Unassembled WGS sequence"/>
</dbReference>
<comment type="caution">
    <text evidence="1">The sequence shown here is derived from an EMBL/GenBank/DDBJ whole genome shotgun (WGS) entry which is preliminary data.</text>
</comment>